<organism evidence="2 3">
    <name type="scientific">Undibacterium danionis</name>
    <dbReference type="NCBI Taxonomy" id="1812100"/>
    <lineage>
        <taxon>Bacteria</taxon>
        <taxon>Pseudomonadati</taxon>
        <taxon>Pseudomonadota</taxon>
        <taxon>Betaproteobacteria</taxon>
        <taxon>Burkholderiales</taxon>
        <taxon>Oxalobacteraceae</taxon>
        <taxon>Undibacterium</taxon>
    </lineage>
</organism>
<dbReference type="EMBL" id="JBHLXJ010000005">
    <property type="protein sequence ID" value="MFC0349245.1"/>
    <property type="molecule type" value="Genomic_DNA"/>
</dbReference>
<sequence>MKISERDFYYGAVLAKIIDYATTTSLAKVEGVRGQYVINDDRHILIKYSAGQGREWTFKFHPNEIANARPNQTQRLFFIVLVCGVRTMCMLDSASIEALFSGNADQSNSLTVCDIRGSRLHVYNDKQGHMVETRSIARADFPSVLLDTPAPYEDNYAWPSLSTINVYDELSQRIFSSNDRGIDRSDVFPHNIPREESQIRYVGVSTQNKAWATWGKLEKTHIEERLRYLLELEAFVIDIEAIDDKAVRACSQEFVWKIEFWHADSRFVREYKQAVDLVKYYQRASGALISRHLNIGYNKAQRHLEQMERNGIVSELRSNGSREVLRAADDK</sequence>
<evidence type="ECO:0000259" key="1">
    <source>
        <dbReference type="SMART" id="SM00843"/>
    </source>
</evidence>
<dbReference type="Proteomes" id="UP001589844">
    <property type="component" value="Unassembled WGS sequence"/>
</dbReference>
<dbReference type="InterPro" id="IPR036390">
    <property type="entry name" value="WH_DNA-bd_sf"/>
</dbReference>
<feature type="domain" description="FtsK gamma" evidence="1">
    <location>
        <begin position="264"/>
        <end position="329"/>
    </location>
</feature>
<dbReference type="Pfam" id="PF09397">
    <property type="entry name" value="FtsK_gamma"/>
    <property type="match status" value="1"/>
</dbReference>
<protein>
    <submittedName>
        <fullName evidence="2">DNA translocase FtsK</fullName>
    </submittedName>
</protein>
<comment type="caution">
    <text evidence="2">The sequence shown here is derived from an EMBL/GenBank/DDBJ whole genome shotgun (WGS) entry which is preliminary data.</text>
</comment>
<dbReference type="Gene3D" id="1.10.10.10">
    <property type="entry name" value="Winged helix-like DNA-binding domain superfamily/Winged helix DNA-binding domain"/>
    <property type="match status" value="1"/>
</dbReference>
<dbReference type="RefSeq" id="WP_390210687.1">
    <property type="nucleotide sequence ID" value="NZ_JBHLXJ010000005.1"/>
</dbReference>
<keyword evidence="3" id="KW-1185">Reference proteome</keyword>
<accession>A0ABV6ICM4</accession>
<evidence type="ECO:0000313" key="2">
    <source>
        <dbReference type="EMBL" id="MFC0349245.1"/>
    </source>
</evidence>
<dbReference type="SMART" id="SM00843">
    <property type="entry name" value="Ftsk_gamma"/>
    <property type="match status" value="1"/>
</dbReference>
<dbReference type="InterPro" id="IPR036388">
    <property type="entry name" value="WH-like_DNA-bd_sf"/>
</dbReference>
<name>A0ABV6ICM4_9BURK</name>
<proteinExistence type="predicted"/>
<gene>
    <name evidence="2" type="ORF">ACFFJH_05465</name>
</gene>
<evidence type="ECO:0000313" key="3">
    <source>
        <dbReference type="Proteomes" id="UP001589844"/>
    </source>
</evidence>
<dbReference type="SUPFAM" id="SSF46785">
    <property type="entry name" value="Winged helix' DNA-binding domain"/>
    <property type="match status" value="1"/>
</dbReference>
<dbReference type="InterPro" id="IPR018541">
    <property type="entry name" value="Ftsk_gamma"/>
</dbReference>
<reference evidence="2 3" key="1">
    <citation type="submission" date="2024-09" db="EMBL/GenBank/DDBJ databases">
        <authorList>
            <person name="Sun Q."/>
            <person name="Mori K."/>
        </authorList>
    </citation>
    <scope>NUCLEOTIDE SEQUENCE [LARGE SCALE GENOMIC DNA]</scope>
    <source>
        <strain evidence="2 3">CCM 8677</strain>
    </source>
</reference>